<evidence type="ECO:0000256" key="1">
    <source>
        <dbReference type="ARBA" id="ARBA00011040"/>
    </source>
</evidence>
<dbReference type="InterPro" id="IPR008978">
    <property type="entry name" value="HSP20-like_chaperone"/>
</dbReference>
<evidence type="ECO:0000259" key="2">
    <source>
        <dbReference type="Pfam" id="PF02374"/>
    </source>
</evidence>
<dbReference type="PANTHER" id="PTHR10803:SF3">
    <property type="entry name" value="ATPASE GET3"/>
    <property type="match status" value="1"/>
</dbReference>
<reference evidence="4 5" key="1">
    <citation type="submission" date="2023-08" db="EMBL/GenBank/DDBJ databases">
        <authorList>
            <person name="Girao M."/>
            <person name="Carvalho M.F."/>
        </authorList>
    </citation>
    <scope>NUCLEOTIDE SEQUENCE [LARGE SCALE GENOMIC DNA]</scope>
    <source>
        <strain evidence="4 5">CC-R104</strain>
    </source>
</reference>
<feature type="domain" description="ArsA/GET3 Anion-transporting ATPase-like" evidence="2">
    <location>
        <begin position="4"/>
        <end position="304"/>
    </location>
</feature>
<dbReference type="PANTHER" id="PTHR10803">
    <property type="entry name" value="ARSENICAL PUMP-DRIVING ATPASE ARSENITE-TRANSLOCATING ATPASE"/>
    <property type="match status" value="1"/>
</dbReference>
<comment type="caution">
    <text evidence="4">The sequence shown here is derived from an EMBL/GenBank/DDBJ whole genome shotgun (WGS) entry which is preliminary data.</text>
</comment>
<dbReference type="Pfam" id="PF02374">
    <property type="entry name" value="ArsA_ATPase"/>
    <property type="match status" value="1"/>
</dbReference>
<evidence type="ECO:0000259" key="3">
    <source>
        <dbReference type="Pfam" id="PF17886"/>
    </source>
</evidence>
<dbReference type="EMBL" id="JAUZMZ010000018">
    <property type="protein sequence ID" value="MEE2031541.1"/>
    <property type="molecule type" value="Genomic_DNA"/>
</dbReference>
<dbReference type="Gene3D" id="2.60.40.790">
    <property type="match status" value="1"/>
</dbReference>
<dbReference type="Proteomes" id="UP001331936">
    <property type="component" value="Unassembled WGS sequence"/>
</dbReference>
<dbReference type="Pfam" id="PF17886">
    <property type="entry name" value="ArsA_HSP20"/>
    <property type="match status" value="1"/>
</dbReference>
<dbReference type="InterPro" id="IPR025723">
    <property type="entry name" value="ArsA/GET3_ATPase-like"/>
</dbReference>
<proteinExistence type="inferred from homology"/>
<dbReference type="RefSeq" id="WP_330150978.1">
    <property type="nucleotide sequence ID" value="NZ_JAUZMZ010000018.1"/>
</dbReference>
<dbReference type="SUPFAM" id="SSF52540">
    <property type="entry name" value="P-loop containing nucleoside triphosphate hydrolases"/>
    <property type="match status" value="1"/>
</dbReference>
<comment type="similarity">
    <text evidence="1">Belongs to the arsA ATPase family.</text>
</comment>
<name>A0ABU7JNC7_9NOCA</name>
<sequence length="401" mass="42818">MPARVRLFVGKGGAGKSTLAAATALAAARVDKPVLLVSIDQAHSLTDVLDTAPDTGVRAVEDGLDVLEIDSLALLEDRFSMLSGLMSLAGAHDHAGPFELPAPAELTGLPGIQELLALAEVARLADDGRWHTLIVDAPASADAFRTLAAPRMVADYVERIWPQHRRVEAATGPDTRLAMVVALFDRVLASIHGTCELFEDRERITATLVSTPDRAGFAEFRRIRSWLALSGLRLDRVMVNGILPDLAGEDGAAAQWLETCRTAQREVVTRIVAAVDGVPVVECERRAAEPVGLAPLREFGAVLVGNDSGTRVPSGADPIRVQHESGAGVDAVYAMRMHLPLADPASLTLGRVDDDLVIGADGIRRRLRLASGLRRCTVSAAEFDGSDLIVRFVPDPAVWPR</sequence>
<dbReference type="InterPro" id="IPR027417">
    <property type="entry name" value="P-loop_NTPase"/>
</dbReference>
<dbReference type="InterPro" id="IPR016300">
    <property type="entry name" value="ATPase_ArsA/GET3"/>
</dbReference>
<evidence type="ECO:0000313" key="4">
    <source>
        <dbReference type="EMBL" id="MEE2031541.1"/>
    </source>
</evidence>
<protein>
    <submittedName>
        <fullName evidence="4">ArsA-related P-loop ATPase</fullName>
    </submittedName>
</protein>
<gene>
    <name evidence="4" type="ORF">Q8814_05330</name>
</gene>
<accession>A0ABU7JNC7</accession>
<organism evidence="4 5">
    <name type="scientific">Rhodococcus chondri</name>
    <dbReference type="NCBI Taxonomy" id="3065941"/>
    <lineage>
        <taxon>Bacteria</taxon>
        <taxon>Bacillati</taxon>
        <taxon>Actinomycetota</taxon>
        <taxon>Actinomycetes</taxon>
        <taxon>Mycobacteriales</taxon>
        <taxon>Nocardiaceae</taxon>
        <taxon>Rhodococcus</taxon>
    </lineage>
</organism>
<dbReference type="CDD" id="cd02035">
    <property type="entry name" value="ArsA"/>
    <property type="match status" value="1"/>
</dbReference>
<dbReference type="InterPro" id="IPR040612">
    <property type="entry name" value="ArsA_HSP20-like"/>
</dbReference>
<keyword evidence="5" id="KW-1185">Reference proteome</keyword>
<evidence type="ECO:0000313" key="5">
    <source>
        <dbReference type="Proteomes" id="UP001331936"/>
    </source>
</evidence>
<dbReference type="Gene3D" id="3.40.50.300">
    <property type="entry name" value="P-loop containing nucleotide triphosphate hydrolases"/>
    <property type="match status" value="1"/>
</dbReference>
<feature type="domain" description="ArsA HSP20-like" evidence="3">
    <location>
        <begin position="332"/>
        <end position="392"/>
    </location>
</feature>